<sequence length="64" mass="8012">MYIDTKYKHKCFDYIIHYNTDLIISKQVHDKFIFYDFSVKYQFFRKVLYTLVDCYIHMRATINL</sequence>
<name>A0A1G7YYZ9_ANETH</name>
<dbReference type="Proteomes" id="UP000198956">
    <property type="component" value="Unassembled WGS sequence"/>
</dbReference>
<gene>
    <name evidence="1" type="ORF">SAMN04489735_100868</name>
</gene>
<dbReference type="AlphaFoldDB" id="A0A1G7YYZ9"/>
<protein>
    <submittedName>
        <fullName evidence="1">Uncharacterized protein</fullName>
    </submittedName>
</protein>
<evidence type="ECO:0000313" key="1">
    <source>
        <dbReference type="EMBL" id="SDH01535.1"/>
    </source>
</evidence>
<accession>A0A1G7YYZ9</accession>
<dbReference type="EMBL" id="FNDE01000008">
    <property type="protein sequence ID" value="SDH01535.1"/>
    <property type="molecule type" value="Genomic_DNA"/>
</dbReference>
<proteinExistence type="predicted"/>
<evidence type="ECO:0000313" key="2">
    <source>
        <dbReference type="Proteomes" id="UP000198956"/>
    </source>
</evidence>
<organism evidence="1 2">
    <name type="scientific">Aneurinibacillus thermoaerophilus</name>
    <dbReference type="NCBI Taxonomy" id="143495"/>
    <lineage>
        <taxon>Bacteria</taxon>
        <taxon>Bacillati</taxon>
        <taxon>Bacillota</taxon>
        <taxon>Bacilli</taxon>
        <taxon>Bacillales</taxon>
        <taxon>Paenibacillaceae</taxon>
        <taxon>Aneurinibacillus group</taxon>
        <taxon>Aneurinibacillus</taxon>
    </lineage>
</organism>
<reference evidence="1 2" key="1">
    <citation type="submission" date="2016-10" db="EMBL/GenBank/DDBJ databases">
        <authorList>
            <person name="de Groot N.N."/>
        </authorList>
    </citation>
    <scope>NUCLEOTIDE SEQUENCE [LARGE SCALE GENOMIC DNA]</scope>
    <source>
        <strain evidence="1 2">L 420-91</strain>
    </source>
</reference>